<accession>Q46SV7</accession>
<dbReference type="HOGENOM" id="CLU_2000106_0_0_4"/>
<sequence>MVRNRSFPYNGLAPSFCHAESLQDHSGRFIVSAIAVVPCLLCGELARRWSDRHDHVLEGRIYRCARCGGRFSVTGEAYGEIIHGNWDTTELMTAVRQRIATGELPRIEGIAGLPSVIAVGRQAS</sequence>
<dbReference type="AlphaFoldDB" id="Q46SV7"/>
<dbReference type="KEGG" id="reu:Reut_B4426"/>
<evidence type="ECO:0000313" key="1">
    <source>
        <dbReference type="EMBL" id="AAZ63777.1"/>
    </source>
</evidence>
<dbReference type="STRING" id="264198.Reut_B4426"/>
<name>Q46SV7_CUPPJ</name>
<proteinExistence type="predicted"/>
<dbReference type="EMBL" id="CP000091">
    <property type="protein sequence ID" value="AAZ63777.1"/>
    <property type="molecule type" value="Genomic_DNA"/>
</dbReference>
<protein>
    <submittedName>
        <fullName evidence="1">Uncharacterized protein</fullName>
    </submittedName>
</protein>
<gene>
    <name evidence="1" type="ordered locus">Reut_B4426</name>
</gene>
<reference evidence="1" key="1">
    <citation type="submission" date="2005-08" db="EMBL/GenBank/DDBJ databases">
        <title>Complete sequence of chromosome 2 of Ralstonia eutropha JMP134.</title>
        <authorList>
            <person name="Copeland A."/>
            <person name="Lucas S."/>
            <person name="Lapidus A."/>
            <person name="Barry K."/>
            <person name="Detter J.C."/>
            <person name="Glavina T."/>
            <person name="Hammon N."/>
            <person name="Israni S."/>
            <person name="Pitluck S."/>
            <person name="Goltsman E."/>
            <person name="Martinez M."/>
            <person name="Schmutz J."/>
            <person name="Larimer F."/>
            <person name="Land M."/>
            <person name="Lykidis A."/>
            <person name="Richardson P."/>
        </authorList>
    </citation>
    <scope>NUCLEOTIDE SEQUENCE [LARGE SCALE GENOMIC DNA]</scope>
    <source>
        <strain evidence="1">JMP134</strain>
    </source>
</reference>
<organism evidence="1">
    <name type="scientific">Cupriavidus pinatubonensis (strain JMP 134 / LMG 1197)</name>
    <name type="common">Cupriavidus necator (strain JMP 134)</name>
    <dbReference type="NCBI Taxonomy" id="264198"/>
    <lineage>
        <taxon>Bacteria</taxon>
        <taxon>Pseudomonadati</taxon>
        <taxon>Pseudomonadota</taxon>
        <taxon>Betaproteobacteria</taxon>
        <taxon>Burkholderiales</taxon>
        <taxon>Burkholderiaceae</taxon>
        <taxon>Cupriavidus</taxon>
    </lineage>
</organism>